<sequence length="304" mass="34657">MYFTSLPDHTAPGFDETAHFSQFKKHNIVFNAESSNSYCDDHAGCLSIKTILQGEEWYGIDHRRLAVRPGQYLVLNDDQHYSCRIHEGEKVKCLSVFFQKDFAAAVFHDLLYSTEQQLDQPHTNNGILPEFFQTLNPLTSSLQSHLHQLVATLEKQNNNEFPTDELLIFLLGHLITAHRTDLKKKASINAIKASTRHELYKRVCMARDLLHSSYYEQLDLHKIGACSHLSVPQLVKQFRAAFGCTPHQYLIRIRLEHAASLLKQSSLPVQDISMDTGFESVSAFCRAFKSAYGLQPLLYRITSS</sequence>
<dbReference type="InterPro" id="IPR020449">
    <property type="entry name" value="Tscrpt_reg_AraC-type_HTH"/>
</dbReference>
<dbReference type="SMART" id="SM00342">
    <property type="entry name" value="HTH_ARAC"/>
    <property type="match status" value="1"/>
</dbReference>
<dbReference type="Gene3D" id="1.10.10.60">
    <property type="entry name" value="Homeodomain-like"/>
    <property type="match status" value="2"/>
</dbReference>
<evidence type="ECO:0000256" key="3">
    <source>
        <dbReference type="ARBA" id="ARBA00023125"/>
    </source>
</evidence>
<keyword evidence="4" id="KW-0804">Transcription</keyword>
<dbReference type="PANTHER" id="PTHR46796">
    <property type="entry name" value="HTH-TYPE TRANSCRIPTIONAL ACTIVATOR RHAS-RELATED"/>
    <property type="match status" value="1"/>
</dbReference>
<dbReference type="InterPro" id="IPR003313">
    <property type="entry name" value="AraC-bd"/>
</dbReference>
<dbReference type="Proteomes" id="UP000293874">
    <property type="component" value="Unassembled WGS sequence"/>
</dbReference>
<dbReference type="InterPro" id="IPR037923">
    <property type="entry name" value="HTH-like"/>
</dbReference>
<evidence type="ECO:0000313" key="7">
    <source>
        <dbReference type="Proteomes" id="UP000293874"/>
    </source>
</evidence>
<dbReference type="InterPro" id="IPR018060">
    <property type="entry name" value="HTH_AraC"/>
</dbReference>
<dbReference type="PANTHER" id="PTHR46796:SF13">
    <property type="entry name" value="HTH-TYPE TRANSCRIPTIONAL ACTIVATOR RHAS"/>
    <property type="match status" value="1"/>
</dbReference>
<comment type="caution">
    <text evidence="6">The sequence shown here is derived from an EMBL/GenBank/DDBJ whole genome shotgun (WGS) entry which is preliminary data.</text>
</comment>
<dbReference type="InterPro" id="IPR009057">
    <property type="entry name" value="Homeodomain-like_sf"/>
</dbReference>
<keyword evidence="2" id="KW-0805">Transcription regulation</keyword>
<evidence type="ECO:0000256" key="1">
    <source>
        <dbReference type="ARBA" id="ARBA00022490"/>
    </source>
</evidence>
<protein>
    <submittedName>
        <fullName evidence="6">AraC-like DNA-binding protein</fullName>
    </submittedName>
</protein>
<dbReference type="InterPro" id="IPR050204">
    <property type="entry name" value="AraC_XylS_family_regulators"/>
</dbReference>
<dbReference type="GO" id="GO:0043565">
    <property type="term" value="F:sequence-specific DNA binding"/>
    <property type="evidence" value="ECO:0007669"/>
    <property type="project" value="InterPro"/>
</dbReference>
<accession>A0A4Q7N2Q2</accession>
<evidence type="ECO:0000256" key="2">
    <source>
        <dbReference type="ARBA" id="ARBA00023015"/>
    </source>
</evidence>
<dbReference type="PROSITE" id="PS01124">
    <property type="entry name" value="HTH_ARAC_FAMILY_2"/>
    <property type="match status" value="1"/>
</dbReference>
<dbReference type="GO" id="GO:0003700">
    <property type="term" value="F:DNA-binding transcription factor activity"/>
    <property type="evidence" value="ECO:0007669"/>
    <property type="project" value="InterPro"/>
</dbReference>
<organism evidence="6 7">
    <name type="scientific">Pseudobacter ginsenosidimutans</name>
    <dbReference type="NCBI Taxonomy" id="661488"/>
    <lineage>
        <taxon>Bacteria</taxon>
        <taxon>Pseudomonadati</taxon>
        <taxon>Bacteroidota</taxon>
        <taxon>Chitinophagia</taxon>
        <taxon>Chitinophagales</taxon>
        <taxon>Chitinophagaceae</taxon>
        <taxon>Pseudobacter</taxon>
    </lineage>
</organism>
<dbReference type="SUPFAM" id="SSF46689">
    <property type="entry name" value="Homeodomain-like"/>
    <property type="match status" value="2"/>
</dbReference>
<proteinExistence type="predicted"/>
<name>A0A4Q7N2Q2_9BACT</name>
<evidence type="ECO:0000256" key="4">
    <source>
        <dbReference type="ARBA" id="ARBA00023163"/>
    </source>
</evidence>
<dbReference type="EMBL" id="SGXA01000001">
    <property type="protein sequence ID" value="RZS74228.1"/>
    <property type="molecule type" value="Genomic_DNA"/>
</dbReference>
<gene>
    <name evidence="6" type="ORF">EV199_0072</name>
</gene>
<dbReference type="Pfam" id="PF02311">
    <property type="entry name" value="AraC_binding"/>
    <property type="match status" value="1"/>
</dbReference>
<dbReference type="Pfam" id="PF12833">
    <property type="entry name" value="HTH_18"/>
    <property type="match status" value="1"/>
</dbReference>
<feature type="domain" description="HTH araC/xylS-type" evidence="5">
    <location>
        <begin position="204"/>
        <end position="302"/>
    </location>
</feature>
<keyword evidence="7" id="KW-1185">Reference proteome</keyword>
<reference evidence="6 7" key="1">
    <citation type="submission" date="2019-02" db="EMBL/GenBank/DDBJ databases">
        <title>Genomic Encyclopedia of Type Strains, Phase IV (KMG-IV): sequencing the most valuable type-strain genomes for metagenomic binning, comparative biology and taxonomic classification.</title>
        <authorList>
            <person name="Goeker M."/>
        </authorList>
    </citation>
    <scope>NUCLEOTIDE SEQUENCE [LARGE SCALE GENOMIC DNA]</scope>
    <source>
        <strain evidence="6 7">DSM 18116</strain>
    </source>
</reference>
<evidence type="ECO:0000313" key="6">
    <source>
        <dbReference type="EMBL" id="RZS74228.1"/>
    </source>
</evidence>
<dbReference type="AlphaFoldDB" id="A0A4Q7N2Q2"/>
<keyword evidence="1" id="KW-0963">Cytoplasm</keyword>
<dbReference type="SUPFAM" id="SSF51215">
    <property type="entry name" value="Regulatory protein AraC"/>
    <property type="match status" value="1"/>
</dbReference>
<dbReference type="PRINTS" id="PR00032">
    <property type="entry name" value="HTHARAC"/>
</dbReference>
<evidence type="ECO:0000259" key="5">
    <source>
        <dbReference type="PROSITE" id="PS01124"/>
    </source>
</evidence>
<keyword evidence="3 6" id="KW-0238">DNA-binding</keyword>